<dbReference type="AlphaFoldDB" id="W7EC57"/>
<protein>
    <submittedName>
        <fullName evidence="2">Uncharacterized protein</fullName>
    </submittedName>
</protein>
<evidence type="ECO:0000313" key="3">
    <source>
        <dbReference type="Proteomes" id="UP000054337"/>
    </source>
</evidence>
<proteinExistence type="predicted"/>
<gene>
    <name evidence="2" type="ORF">COCVIDRAFT_105640</name>
</gene>
<dbReference type="OrthoDB" id="3690919at2759"/>
<dbReference type="EMBL" id="KI968764">
    <property type="protein sequence ID" value="EUN24599.1"/>
    <property type="molecule type" value="Genomic_DNA"/>
</dbReference>
<dbReference type="RefSeq" id="XP_014554182.1">
    <property type="nucleotide sequence ID" value="XM_014698696.1"/>
</dbReference>
<evidence type="ECO:0000256" key="1">
    <source>
        <dbReference type="SAM" id="MobiDB-lite"/>
    </source>
</evidence>
<dbReference type="HOGENOM" id="CLU_1239940_0_0_1"/>
<accession>W7EC57</accession>
<keyword evidence="3" id="KW-1185">Reference proteome</keyword>
<dbReference type="GeneID" id="26248912"/>
<sequence length="223" mass="25027">MPPTPFQVEPEPHESIDIFSTIDSYNLPVITPCSSTPNPHSLVLPMLFHLLTCGHIVTIDDPDRRCARNCHHTTDPRSSRSSEFPDPQPTQSGDGITFTDDSKDIHADTLYCEVCTAIPFDRYYIMFPPADTTPLPRRCLALSRAIIACATLLPAPAIEELLCPVLYVPGRVPHELKCGHRVWCLSERRCGVNCREEGWKGEDGLVCGECIWRGERVHGRYWG</sequence>
<feature type="compositionally biased region" description="Basic and acidic residues" evidence="1">
    <location>
        <begin position="71"/>
        <end position="80"/>
    </location>
</feature>
<dbReference type="Proteomes" id="UP000054337">
    <property type="component" value="Unassembled WGS sequence"/>
</dbReference>
<reference evidence="2 3" key="1">
    <citation type="journal article" date="2013" name="PLoS Genet.">
        <title>Comparative genome structure, secondary metabolite, and effector coding capacity across Cochliobolus pathogens.</title>
        <authorList>
            <person name="Condon B.J."/>
            <person name="Leng Y."/>
            <person name="Wu D."/>
            <person name="Bushley K.E."/>
            <person name="Ohm R.A."/>
            <person name="Otillar R."/>
            <person name="Martin J."/>
            <person name="Schackwitz W."/>
            <person name="Grimwood J."/>
            <person name="MohdZainudin N."/>
            <person name="Xue C."/>
            <person name="Wang R."/>
            <person name="Manning V.A."/>
            <person name="Dhillon B."/>
            <person name="Tu Z.J."/>
            <person name="Steffenson B.J."/>
            <person name="Salamov A."/>
            <person name="Sun H."/>
            <person name="Lowry S."/>
            <person name="LaButti K."/>
            <person name="Han J."/>
            <person name="Copeland A."/>
            <person name="Lindquist E."/>
            <person name="Barry K."/>
            <person name="Schmutz J."/>
            <person name="Baker S.E."/>
            <person name="Ciuffetti L.M."/>
            <person name="Grigoriev I.V."/>
            <person name="Zhong S."/>
            <person name="Turgeon B.G."/>
        </authorList>
    </citation>
    <scope>NUCLEOTIDE SEQUENCE [LARGE SCALE GENOMIC DNA]</scope>
    <source>
        <strain evidence="2 3">FI3</strain>
    </source>
</reference>
<name>W7EC57_BIPV3</name>
<organism evidence="2 3">
    <name type="scientific">Bipolaris victoriae (strain FI3)</name>
    <name type="common">Victoria blight of oats agent</name>
    <name type="synonym">Cochliobolus victoriae</name>
    <dbReference type="NCBI Taxonomy" id="930091"/>
    <lineage>
        <taxon>Eukaryota</taxon>
        <taxon>Fungi</taxon>
        <taxon>Dikarya</taxon>
        <taxon>Ascomycota</taxon>
        <taxon>Pezizomycotina</taxon>
        <taxon>Dothideomycetes</taxon>
        <taxon>Pleosporomycetidae</taxon>
        <taxon>Pleosporales</taxon>
        <taxon>Pleosporineae</taxon>
        <taxon>Pleosporaceae</taxon>
        <taxon>Bipolaris</taxon>
    </lineage>
</organism>
<feature type="region of interest" description="Disordered" evidence="1">
    <location>
        <begin position="71"/>
        <end position="99"/>
    </location>
</feature>
<evidence type="ECO:0000313" key="2">
    <source>
        <dbReference type="EMBL" id="EUN24599.1"/>
    </source>
</evidence>